<dbReference type="InterPro" id="IPR000792">
    <property type="entry name" value="Tscrpt_reg_LuxR_C"/>
</dbReference>
<dbReference type="InterPro" id="IPR036388">
    <property type="entry name" value="WH-like_DNA-bd_sf"/>
</dbReference>
<dbReference type="SUPFAM" id="SSF46785">
    <property type="entry name" value="Winged helix' DNA-binding domain"/>
    <property type="match status" value="1"/>
</dbReference>
<dbReference type="InterPro" id="IPR051797">
    <property type="entry name" value="TrmB-like"/>
</dbReference>
<evidence type="ECO:0000259" key="2">
    <source>
        <dbReference type="SMART" id="SM00421"/>
    </source>
</evidence>
<organism evidence="3 4">
    <name type="scientific">Jiangella alkaliphila</name>
    <dbReference type="NCBI Taxonomy" id="419479"/>
    <lineage>
        <taxon>Bacteria</taxon>
        <taxon>Bacillati</taxon>
        <taxon>Actinomycetota</taxon>
        <taxon>Actinomycetes</taxon>
        <taxon>Jiangellales</taxon>
        <taxon>Jiangellaceae</taxon>
        <taxon>Jiangella</taxon>
    </lineage>
</organism>
<dbReference type="Gene3D" id="1.10.10.10">
    <property type="entry name" value="Winged helix-like DNA-binding domain superfamily/Winged helix DNA-binding domain"/>
    <property type="match status" value="2"/>
</dbReference>
<dbReference type="Pfam" id="PF01978">
    <property type="entry name" value="TrmB"/>
    <property type="match status" value="1"/>
</dbReference>
<gene>
    <name evidence="3" type="ORF">SAMN04488563_1211</name>
</gene>
<dbReference type="GO" id="GO:0003677">
    <property type="term" value="F:DNA binding"/>
    <property type="evidence" value="ECO:0007669"/>
    <property type="project" value="InterPro"/>
</dbReference>
<feature type="coiled-coil region" evidence="1">
    <location>
        <begin position="91"/>
        <end position="118"/>
    </location>
</feature>
<dbReference type="PANTHER" id="PTHR34293:SF1">
    <property type="entry name" value="HTH-TYPE TRANSCRIPTIONAL REGULATOR TRMBL2"/>
    <property type="match status" value="1"/>
</dbReference>
<feature type="domain" description="HTH luxR-type" evidence="2">
    <location>
        <begin position="277"/>
        <end position="334"/>
    </location>
</feature>
<reference evidence="4" key="1">
    <citation type="submission" date="2016-10" db="EMBL/GenBank/DDBJ databases">
        <authorList>
            <person name="Varghese N."/>
            <person name="Submissions S."/>
        </authorList>
    </citation>
    <scope>NUCLEOTIDE SEQUENCE [LARGE SCALE GENOMIC DNA]</scope>
    <source>
        <strain evidence="4">DSM 45079</strain>
    </source>
</reference>
<dbReference type="GO" id="GO:0006355">
    <property type="term" value="P:regulation of DNA-templated transcription"/>
    <property type="evidence" value="ECO:0007669"/>
    <property type="project" value="InterPro"/>
</dbReference>
<name>A0A1H2HRP3_9ACTN</name>
<dbReference type="OrthoDB" id="3369460at2"/>
<evidence type="ECO:0000313" key="3">
    <source>
        <dbReference type="EMBL" id="SDU34560.1"/>
    </source>
</evidence>
<dbReference type="InterPro" id="IPR002831">
    <property type="entry name" value="Tscrpt_reg_TrmB_N"/>
</dbReference>
<accession>A0A1H2HRP3</accession>
<evidence type="ECO:0000256" key="1">
    <source>
        <dbReference type="SAM" id="Coils"/>
    </source>
</evidence>
<dbReference type="Proteomes" id="UP000182977">
    <property type="component" value="Chromosome I"/>
</dbReference>
<dbReference type="InterPro" id="IPR016032">
    <property type="entry name" value="Sig_transdc_resp-reg_C-effctor"/>
</dbReference>
<dbReference type="PANTHER" id="PTHR34293">
    <property type="entry name" value="HTH-TYPE TRANSCRIPTIONAL REGULATOR TRMBL2"/>
    <property type="match status" value="1"/>
</dbReference>
<keyword evidence="1" id="KW-0175">Coiled coil</keyword>
<dbReference type="STRING" id="419479.SAMN04488563_1211"/>
<evidence type="ECO:0000313" key="4">
    <source>
        <dbReference type="Proteomes" id="UP000182977"/>
    </source>
</evidence>
<sequence length="340" mass="35949">MTGIRQRRHAGRGGIVFDVLGLGEVEESAYRALVEVPSTDVAALAARLGVRPGEAATALASLERRGLAARSSASAEHYVASPPSVALAALVVDRQEELRRAEVEIAALTEAYRRTESDRSVGDVVDVVYGPQAVAQRFMQLQASARSEVLGLTKAEVIAISGEENTAEEAAVGRGVQFRVVLERAAFDRPGFAAAAEAALADGEEVRVAPEVPIRLLVVDRQIALVPLVSGEARAVGALLVHQSGLLDALMALFEKVWNDSVPLVLGTGGALAERPPTGLTALDSRIFGLLLAGLTDQAIANMLDMSLRTVQRRVRVLMDVAGADTRLQLGFQAAKHGWA</sequence>
<dbReference type="SUPFAM" id="SSF46894">
    <property type="entry name" value="C-terminal effector domain of the bipartite response regulators"/>
    <property type="match status" value="1"/>
</dbReference>
<dbReference type="SMART" id="SM00421">
    <property type="entry name" value="HTH_LUXR"/>
    <property type="match status" value="1"/>
</dbReference>
<proteinExistence type="predicted"/>
<keyword evidence="4" id="KW-1185">Reference proteome</keyword>
<dbReference type="AlphaFoldDB" id="A0A1H2HRP3"/>
<protein>
    <submittedName>
        <fullName evidence="3">Sugar-specific transcriptional regulator TrmB</fullName>
    </submittedName>
</protein>
<dbReference type="InterPro" id="IPR036390">
    <property type="entry name" value="WH_DNA-bd_sf"/>
</dbReference>
<dbReference type="EMBL" id="LT629791">
    <property type="protein sequence ID" value="SDU34560.1"/>
    <property type="molecule type" value="Genomic_DNA"/>
</dbReference>